<dbReference type="SMART" id="SM01198">
    <property type="entry name" value="FBA"/>
    <property type="match status" value="1"/>
</dbReference>
<evidence type="ECO:0008006" key="7">
    <source>
        <dbReference type="Google" id="ProtNLM"/>
    </source>
</evidence>
<dbReference type="PANTHER" id="PTHR12125:SF12">
    <property type="entry name" value="F-BOX ONLY PROTEIN 6"/>
    <property type="match status" value="1"/>
</dbReference>
<dbReference type="PANTHER" id="PTHR12125">
    <property type="entry name" value="F-BOX ONLY PROTEIN 6-LIKE PROTEIN"/>
    <property type="match status" value="1"/>
</dbReference>
<dbReference type="Pfam" id="PF04300">
    <property type="entry name" value="FBA"/>
    <property type="match status" value="1"/>
</dbReference>
<dbReference type="InterPro" id="IPR001810">
    <property type="entry name" value="F-box_dom"/>
</dbReference>
<keyword evidence="1" id="KW-0833">Ubl conjugation pathway</keyword>
<dbReference type="Gene3D" id="2.60.120.260">
    <property type="entry name" value="Galactose-binding domain-like"/>
    <property type="match status" value="1"/>
</dbReference>
<feature type="region of interest" description="Disordered" evidence="2">
    <location>
        <begin position="75"/>
        <end position="128"/>
    </location>
</feature>
<feature type="domain" description="FBA" evidence="4">
    <location>
        <begin position="246"/>
        <end position="427"/>
    </location>
</feature>
<evidence type="ECO:0000313" key="5">
    <source>
        <dbReference type="Ensembl" id="ENSACOP00000010071.1"/>
    </source>
</evidence>
<keyword evidence="6" id="KW-1185">Reference proteome</keyword>
<organism evidence="5 6">
    <name type="scientific">Amazona collaria</name>
    <name type="common">yellow-billed parrot</name>
    <dbReference type="NCBI Taxonomy" id="241587"/>
    <lineage>
        <taxon>Eukaryota</taxon>
        <taxon>Metazoa</taxon>
        <taxon>Chordata</taxon>
        <taxon>Craniata</taxon>
        <taxon>Vertebrata</taxon>
        <taxon>Euteleostomi</taxon>
        <taxon>Archelosauria</taxon>
        <taxon>Archosauria</taxon>
        <taxon>Dinosauria</taxon>
        <taxon>Saurischia</taxon>
        <taxon>Theropoda</taxon>
        <taxon>Coelurosauria</taxon>
        <taxon>Aves</taxon>
        <taxon>Neognathae</taxon>
        <taxon>Neoaves</taxon>
        <taxon>Telluraves</taxon>
        <taxon>Australaves</taxon>
        <taxon>Psittaciformes</taxon>
        <taxon>Psittacidae</taxon>
        <taxon>Amazona</taxon>
    </lineage>
</organism>
<evidence type="ECO:0000256" key="1">
    <source>
        <dbReference type="ARBA" id="ARBA00022786"/>
    </source>
</evidence>
<dbReference type="FunFam" id="2.60.120.260:FF:000012">
    <property type="entry name" value="F-box only protein 2"/>
    <property type="match status" value="1"/>
</dbReference>
<reference evidence="5" key="1">
    <citation type="submission" date="2025-08" db="UniProtKB">
        <authorList>
            <consortium name="Ensembl"/>
        </authorList>
    </citation>
    <scope>IDENTIFICATION</scope>
</reference>
<protein>
    <recommendedName>
        <fullName evidence="7">F-box only protein 6</fullName>
    </recommendedName>
</protein>
<sequence length="431" mass="48799">MALFSLHRPDAGAWLEARIASAPGRVTVPFPPRFTWSQTQAALPGRFHPLLCFLTAPPRGHGAPGPSTLTWSAARRRPRLGSGPGRAPLIKDRGRRPLPGRPPRAPPLRKGRGRFTSTSGGAGGAGEEGVAGRALLGQWQRPARGPCRSVANTVLLSPSSALSVPGGFRRARRRRSAMTTICDLPEDVLVELLSLLPARDLLRTCRAVCAQWRYVVDLTTLWKRKCQREGFYLQNLDRSVSDWKVFYILCHLKRNLIKNPCAEEKFQHWKLDNNEGDKWKIENMPGPHGREIADPKVQKYFVTSYGPCFKSQLITLQKEGYWNQLMDEKRPEIVVKDWYAARFDCGCRYELTVRLLSEDYIVLAEFHPEPVVIEQWSDAVWTEISHTFQNYPPGVRYIWFQHGGQDTQFWAGWYGIRVTNSSITIGPLTML</sequence>
<dbReference type="CDD" id="cd22168">
    <property type="entry name" value="F-box_FBXO6-like"/>
    <property type="match status" value="1"/>
</dbReference>
<evidence type="ECO:0000259" key="3">
    <source>
        <dbReference type="PROSITE" id="PS50181"/>
    </source>
</evidence>
<dbReference type="SMART" id="SM00256">
    <property type="entry name" value="FBOX"/>
    <property type="match status" value="1"/>
</dbReference>
<dbReference type="GO" id="GO:0031146">
    <property type="term" value="P:SCF-dependent proteasomal ubiquitin-dependent protein catabolic process"/>
    <property type="evidence" value="ECO:0007669"/>
    <property type="project" value="TreeGrafter"/>
</dbReference>
<reference evidence="5" key="2">
    <citation type="submission" date="2025-09" db="UniProtKB">
        <authorList>
            <consortium name="Ensembl"/>
        </authorList>
    </citation>
    <scope>IDENTIFICATION</scope>
</reference>
<dbReference type="GO" id="GO:0019005">
    <property type="term" value="C:SCF ubiquitin ligase complex"/>
    <property type="evidence" value="ECO:0007669"/>
    <property type="project" value="TreeGrafter"/>
</dbReference>
<dbReference type="InterPro" id="IPR008979">
    <property type="entry name" value="Galactose-bd-like_sf"/>
</dbReference>
<dbReference type="Pfam" id="PF12937">
    <property type="entry name" value="F-box-like"/>
    <property type="match status" value="1"/>
</dbReference>
<dbReference type="Gene3D" id="1.20.1280.50">
    <property type="match status" value="1"/>
</dbReference>
<evidence type="ECO:0000256" key="2">
    <source>
        <dbReference type="SAM" id="MobiDB-lite"/>
    </source>
</evidence>
<dbReference type="InterPro" id="IPR036047">
    <property type="entry name" value="F-box-like_dom_sf"/>
</dbReference>
<dbReference type="InterPro" id="IPR007397">
    <property type="entry name" value="F-box-assoc_dom"/>
</dbReference>
<dbReference type="AlphaFoldDB" id="A0A8B9FKW9"/>
<dbReference type="GO" id="GO:0005737">
    <property type="term" value="C:cytoplasm"/>
    <property type="evidence" value="ECO:0007669"/>
    <property type="project" value="UniProtKB-ARBA"/>
</dbReference>
<dbReference type="SUPFAM" id="SSF49785">
    <property type="entry name" value="Galactose-binding domain-like"/>
    <property type="match status" value="1"/>
</dbReference>
<dbReference type="GO" id="GO:0061630">
    <property type="term" value="F:ubiquitin protein ligase activity"/>
    <property type="evidence" value="ECO:0007669"/>
    <property type="project" value="TreeGrafter"/>
</dbReference>
<dbReference type="SUPFAM" id="SSF81383">
    <property type="entry name" value="F-box domain"/>
    <property type="match status" value="1"/>
</dbReference>
<dbReference type="Ensembl" id="ENSACOT00000010422.1">
    <property type="protein sequence ID" value="ENSACOP00000010071.1"/>
    <property type="gene ID" value="ENSACOG00000007017.1"/>
</dbReference>
<dbReference type="PROSITE" id="PS50181">
    <property type="entry name" value="FBOX"/>
    <property type="match status" value="1"/>
</dbReference>
<dbReference type="Proteomes" id="UP000694522">
    <property type="component" value="Unplaced"/>
</dbReference>
<accession>A0A8B9FKW9</accession>
<dbReference type="GO" id="GO:0006516">
    <property type="term" value="P:glycoprotein catabolic process"/>
    <property type="evidence" value="ECO:0007669"/>
    <property type="project" value="TreeGrafter"/>
</dbReference>
<dbReference type="PROSITE" id="PS51114">
    <property type="entry name" value="FBA"/>
    <property type="match status" value="1"/>
</dbReference>
<dbReference type="GO" id="GO:0036503">
    <property type="term" value="P:ERAD pathway"/>
    <property type="evidence" value="ECO:0007669"/>
    <property type="project" value="TreeGrafter"/>
</dbReference>
<evidence type="ECO:0000313" key="6">
    <source>
        <dbReference type="Proteomes" id="UP000694522"/>
    </source>
</evidence>
<name>A0A8B9FKW9_9PSIT</name>
<proteinExistence type="predicted"/>
<feature type="domain" description="F-box" evidence="3">
    <location>
        <begin position="178"/>
        <end position="225"/>
    </location>
</feature>
<dbReference type="FunFam" id="1.20.1280.50:FF:000002">
    <property type="entry name" value="F-box only protein 44"/>
    <property type="match status" value="1"/>
</dbReference>
<evidence type="ECO:0000259" key="4">
    <source>
        <dbReference type="PROSITE" id="PS51114"/>
    </source>
</evidence>
<dbReference type="InterPro" id="IPR039752">
    <property type="entry name" value="F-box_only"/>
</dbReference>